<evidence type="ECO:0000313" key="3">
    <source>
        <dbReference type="EMBL" id="EFQ85865.1"/>
    </source>
</evidence>
<organism evidence="4">
    <name type="scientific">Pyrenophora teres f. teres (strain 0-1)</name>
    <name type="common">Barley net blotch fungus</name>
    <name type="synonym">Drechslera teres f. teres</name>
    <dbReference type="NCBI Taxonomy" id="861557"/>
    <lineage>
        <taxon>Eukaryota</taxon>
        <taxon>Fungi</taxon>
        <taxon>Dikarya</taxon>
        <taxon>Ascomycota</taxon>
        <taxon>Pezizomycotina</taxon>
        <taxon>Dothideomycetes</taxon>
        <taxon>Pleosporomycetidae</taxon>
        <taxon>Pleosporales</taxon>
        <taxon>Pleosporineae</taxon>
        <taxon>Pleosporaceae</taxon>
        <taxon>Pyrenophora</taxon>
    </lineage>
</organism>
<gene>
    <name evidence="3" type="ORF">PTT_19047</name>
</gene>
<dbReference type="GO" id="GO:0006338">
    <property type="term" value="P:chromatin remodeling"/>
    <property type="evidence" value="ECO:0007669"/>
    <property type="project" value="UniProtKB-ARBA"/>
</dbReference>
<dbReference type="EMBL" id="GL537655">
    <property type="protein sequence ID" value="EFQ85865.1"/>
    <property type="molecule type" value="Genomic_DNA"/>
</dbReference>
<evidence type="ECO:0000313" key="4">
    <source>
        <dbReference type="Proteomes" id="UP000001067"/>
    </source>
</evidence>
<dbReference type="Proteomes" id="UP000001067">
    <property type="component" value="Unassembled WGS sequence"/>
</dbReference>
<dbReference type="InterPro" id="IPR000953">
    <property type="entry name" value="Chromo/chromo_shadow_dom"/>
</dbReference>
<dbReference type="InterPro" id="IPR056924">
    <property type="entry name" value="SH3_Tf2-1"/>
</dbReference>
<dbReference type="OrthoDB" id="3689183at2759"/>
<dbReference type="HOGENOM" id="CLU_000384_6_4_1"/>
<sequence length="118" mass="13687">MAPQLKRGDKVYLRTKNLRTKRPSKGLNNVKVGPFLILNRKGPVTYTLNLPPDARIHPRFHVSLLEPAHPDTPLQKTFHYKTEEENEFKVENIVTHRVVDNGIEYLVKWLGYPDSENT</sequence>
<feature type="domain" description="Chromo" evidence="2">
    <location>
        <begin position="88"/>
        <end position="118"/>
    </location>
</feature>
<comment type="subunit">
    <text evidence="1">Component of the NuA4 histone acetyltransferase complex.</text>
</comment>
<reference evidence="3 4" key="1">
    <citation type="journal article" date="2010" name="Genome Biol.">
        <title>A first genome assembly of the barley fungal pathogen Pyrenophora teres f. teres.</title>
        <authorList>
            <person name="Ellwood S.R."/>
            <person name="Liu Z."/>
            <person name="Syme R.A."/>
            <person name="Lai Z."/>
            <person name="Hane J.K."/>
            <person name="Keiper F."/>
            <person name="Moffat C.S."/>
            <person name="Oliver R.P."/>
            <person name="Friesen T.L."/>
        </authorList>
    </citation>
    <scope>NUCLEOTIDE SEQUENCE [LARGE SCALE GENOMIC DNA]</scope>
    <source>
        <strain evidence="3 4">0-1</strain>
    </source>
</reference>
<dbReference type="SUPFAM" id="SSF54160">
    <property type="entry name" value="Chromo domain-like"/>
    <property type="match status" value="1"/>
</dbReference>
<dbReference type="PROSITE" id="PS50013">
    <property type="entry name" value="CHROMO_2"/>
    <property type="match status" value="1"/>
</dbReference>
<dbReference type="Pfam" id="PF00385">
    <property type="entry name" value="Chromo"/>
    <property type="match status" value="1"/>
</dbReference>
<keyword evidence="4" id="KW-1185">Reference proteome</keyword>
<protein>
    <recommendedName>
        <fullName evidence="2">Chromo domain-containing protein</fullName>
    </recommendedName>
</protein>
<dbReference type="eggNOG" id="KOG0017">
    <property type="taxonomic scope" value="Eukaryota"/>
</dbReference>
<dbReference type="CDD" id="cd00024">
    <property type="entry name" value="CD_CSD"/>
    <property type="match status" value="1"/>
</dbReference>
<dbReference type="Pfam" id="PF24626">
    <property type="entry name" value="SH3_Tf2-1"/>
    <property type="match status" value="1"/>
</dbReference>
<dbReference type="InterPro" id="IPR016197">
    <property type="entry name" value="Chromo-like_dom_sf"/>
</dbReference>
<dbReference type="AlphaFoldDB" id="E3S834"/>
<dbReference type="Gene3D" id="2.40.50.40">
    <property type="match status" value="1"/>
</dbReference>
<proteinExistence type="predicted"/>
<evidence type="ECO:0000256" key="1">
    <source>
        <dbReference type="ARBA" id="ARBA00011353"/>
    </source>
</evidence>
<dbReference type="STRING" id="861557.E3S834"/>
<dbReference type="PANTHER" id="PTHR46148">
    <property type="entry name" value="CHROMO DOMAIN-CONTAINING PROTEIN"/>
    <property type="match status" value="1"/>
</dbReference>
<dbReference type="InterPro" id="IPR023780">
    <property type="entry name" value="Chromo_domain"/>
</dbReference>
<accession>E3S834</accession>
<dbReference type="PANTHER" id="PTHR46148:SF57">
    <property type="entry name" value="OS12G0499874 PROTEIN"/>
    <property type="match status" value="1"/>
</dbReference>
<dbReference type="KEGG" id="pte:PTT_19047"/>
<name>E3S834_PYRTT</name>
<evidence type="ECO:0000259" key="2">
    <source>
        <dbReference type="PROSITE" id="PS50013"/>
    </source>
</evidence>